<keyword evidence="3 6" id="KW-0812">Transmembrane</keyword>
<keyword evidence="8" id="KW-1185">Reference proteome</keyword>
<dbReference type="Pfam" id="PF13440">
    <property type="entry name" value="Polysacc_synt_3"/>
    <property type="match status" value="1"/>
</dbReference>
<feature type="transmembrane region" description="Helical" evidence="6">
    <location>
        <begin position="169"/>
        <end position="186"/>
    </location>
</feature>
<feature type="transmembrane region" description="Helical" evidence="6">
    <location>
        <begin position="131"/>
        <end position="157"/>
    </location>
</feature>
<feature type="transmembrane region" description="Helical" evidence="6">
    <location>
        <begin position="406"/>
        <end position="426"/>
    </location>
</feature>
<evidence type="ECO:0000256" key="3">
    <source>
        <dbReference type="ARBA" id="ARBA00022692"/>
    </source>
</evidence>
<feature type="transmembrane region" description="Helical" evidence="6">
    <location>
        <begin position="383"/>
        <end position="400"/>
    </location>
</feature>
<comment type="subcellular location">
    <subcellularLocation>
        <location evidence="1">Cell membrane</location>
        <topology evidence="1">Multi-pass membrane protein</topology>
    </subcellularLocation>
</comment>
<dbReference type="PANTHER" id="PTHR30250:SF26">
    <property type="entry name" value="PSMA PROTEIN"/>
    <property type="match status" value="1"/>
</dbReference>
<evidence type="ECO:0000256" key="6">
    <source>
        <dbReference type="SAM" id="Phobius"/>
    </source>
</evidence>
<dbReference type="InterPro" id="IPR050833">
    <property type="entry name" value="Poly_Biosynth_Transport"/>
</dbReference>
<feature type="transmembrane region" description="Helical" evidence="6">
    <location>
        <begin position="20"/>
        <end position="41"/>
    </location>
</feature>
<feature type="transmembrane region" description="Helical" evidence="6">
    <location>
        <begin position="192"/>
        <end position="211"/>
    </location>
</feature>
<name>A0ABY5SG10_9BACL</name>
<keyword evidence="5 6" id="KW-0472">Membrane</keyword>
<keyword evidence="2" id="KW-1003">Cell membrane</keyword>
<evidence type="ECO:0000313" key="7">
    <source>
        <dbReference type="EMBL" id="UVI31608.1"/>
    </source>
</evidence>
<feature type="transmembrane region" description="Helical" evidence="6">
    <location>
        <begin position="256"/>
        <end position="277"/>
    </location>
</feature>
<keyword evidence="4 6" id="KW-1133">Transmembrane helix</keyword>
<dbReference type="Proteomes" id="UP001057877">
    <property type="component" value="Chromosome"/>
</dbReference>
<feature type="transmembrane region" description="Helical" evidence="6">
    <location>
        <begin position="95"/>
        <end position="119"/>
    </location>
</feature>
<feature type="transmembrane region" description="Helical" evidence="6">
    <location>
        <begin position="309"/>
        <end position="331"/>
    </location>
</feature>
<evidence type="ECO:0000256" key="2">
    <source>
        <dbReference type="ARBA" id="ARBA00022475"/>
    </source>
</evidence>
<protein>
    <submittedName>
        <fullName evidence="7">Oligosaccharide flippase family protein</fullName>
    </submittedName>
</protein>
<feature type="transmembrane region" description="Helical" evidence="6">
    <location>
        <begin position="53"/>
        <end position="74"/>
    </location>
</feature>
<evidence type="ECO:0000256" key="4">
    <source>
        <dbReference type="ARBA" id="ARBA00022989"/>
    </source>
</evidence>
<proteinExistence type="predicted"/>
<gene>
    <name evidence="7" type="ORF">L1F29_07245</name>
</gene>
<evidence type="ECO:0000256" key="5">
    <source>
        <dbReference type="ARBA" id="ARBA00023136"/>
    </source>
</evidence>
<dbReference type="EMBL" id="CP091430">
    <property type="protein sequence ID" value="UVI31608.1"/>
    <property type="molecule type" value="Genomic_DNA"/>
</dbReference>
<reference evidence="7" key="1">
    <citation type="submission" date="2022-01" db="EMBL/GenBank/DDBJ databases">
        <title>Paenibacillus spongiae sp. nov., isolated from marine sponge.</title>
        <authorList>
            <person name="Li Z."/>
            <person name="Zhang M."/>
        </authorList>
    </citation>
    <scope>NUCLEOTIDE SEQUENCE</scope>
    <source>
        <strain evidence="7">PHS-Z3</strain>
    </source>
</reference>
<evidence type="ECO:0000313" key="8">
    <source>
        <dbReference type="Proteomes" id="UP001057877"/>
    </source>
</evidence>
<organism evidence="7 8">
    <name type="scientific">Paenibacillus spongiae</name>
    <dbReference type="NCBI Taxonomy" id="2909671"/>
    <lineage>
        <taxon>Bacteria</taxon>
        <taxon>Bacillati</taxon>
        <taxon>Bacillota</taxon>
        <taxon>Bacilli</taxon>
        <taxon>Bacillales</taxon>
        <taxon>Paenibacillaceae</taxon>
        <taxon>Paenibacillus</taxon>
    </lineage>
</organism>
<dbReference type="RefSeq" id="WP_258387670.1">
    <property type="nucleotide sequence ID" value="NZ_CP091430.1"/>
</dbReference>
<feature type="transmembrane region" description="Helical" evidence="6">
    <location>
        <begin position="351"/>
        <end position="371"/>
    </location>
</feature>
<feature type="transmembrane region" description="Helical" evidence="6">
    <location>
        <begin position="232"/>
        <end position="250"/>
    </location>
</feature>
<accession>A0ABY5SG10</accession>
<dbReference type="PANTHER" id="PTHR30250">
    <property type="entry name" value="PST FAMILY PREDICTED COLANIC ACID TRANSPORTER"/>
    <property type="match status" value="1"/>
</dbReference>
<evidence type="ECO:0000256" key="1">
    <source>
        <dbReference type="ARBA" id="ARBA00004651"/>
    </source>
</evidence>
<sequence length="451" mass="50269">MTIKNKLASLRRNRDFNNVIYSLMSYAITPVILIISTPLLLKYLGDVNYGVWILINSIINLLAVSNFGLGNALIKLGSELNKDDQLEQFNALFSVSFTISIMLALLINVIILLFGTYIFPLFVSAGSIDSILSMSYLLSGVVGLRIVNSIISGAYMSKQRYDINSKMNIVYNLVTSICFTVLTVMYGELHILVIFLFLSSVLLIVVNYFVAKAAVPGIRFKLSLNKRLFHKIFGYGMYSWVQVVISTLNAQADKLIIGGLLGAKVLGFYTICMQIVIKIHEIPAAAGGYLFAKFSDLSESEDRNKIRSVYYKAISLSFLFVAVSGALAFLFARHILSLWINPEFAEQHYMLFRLLVVSVSMGALGVVPYYFLNGTGFVKLNTVISLLTSVMIVILFFLLIPRFGVTAIGIAKFAGVPLVLFSIYFIEKKVMRKAAVQKEEPVNLRFDRKGL</sequence>